<dbReference type="InterPro" id="IPR025028">
    <property type="entry name" value="DUF3951"/>
</dbReference>
<dbReference type="RefSeq" id="WP_373957538.1">
    <property type="nucleotide sequence ID" value="NZ_JBHDLO010000002.1"/>
</dbReference>
<evidence type="ECO:0000313" key="3">
    <source>
        <dbReference type="EMBL" id="MFB0841233.1"/>
    </source>
</evidence>
<keyword evidence="4" id="KW-1185">Reference proteome</keyword>
<feature type="transmembrane region" description="Helical" evidence="2">
    <location>
        <begin position="15"/>
        <end position="36"/>
    </location>
</feature>
<dbReference type="EMBL" id="JBHDLN010000002">
    <property type="protein sequence ID" value="MFB0841233.1"/>
    <property type="molecule type" value="Genomic_DNA"/>
</dbReference>
<protein>
    <submittedName>
        <fullName evidence="3">DUF3951 domain-containing protein</fullName>
    </submittedName>
</protein>
<feature type="compositionally biased region" description="Basic and acidic residues" evidence="1">
    <location>
        <begin position="62"/>
        <end position="89"/>
    </location>
</feature>
<dbReference type="Pfam" id="PF13131">
    <property type="entry name" value="DUF3951"/>
    <property type="match status" value="1"/>
</dbReference>
<keyword evidence="2" id="KW-0812">Transmembrane</keyword>
<dbReference type="Proteomes" id="UP001575622">
    <property type="component" value="Unassembled WGS sequence"/>
</dbReference>
<organism evidence="3 4">
    <name type="scientific">Paenibacillus oleatilyticus</name>
    <dbReference type="NCBI Taxonomy" id="2594886"/>
    <lineage>
        <taxon>Bacteria</taxon>
        <taxon>Bacillati</taxon>
        <taxon>Bacillota</taxon>
        <taxon>Bacilli</taxon>
        <taxon>Bacillales</taxon>
        <taxon>Paenibacillaceae</taxon>
        <taxon>Paenibacillus</taxon>
    </lineage>
</organism>
<feature type="region of interest" description="Disordered" evidence="1">
    <location>
        <begin position="44"/>
        <end position="89"/>
    </location>
</feature>
<comment type="caution">
    <text evidence="3">The sequence shown here is derived from an EMBL/GenBank/DDBJ whole genome shotgun (WGS) entry which is preliminary data.</text>
</comment>
<reference evidence="3 4" key="1">
    <citation type="submission" date="2024-09" db="EMBL/GenBank/DDBJ databases">
        <authorList>
            <person name="Makale K.P.P."/>
            <person name="Makhzoum A."/>
            <person name="Rantong G."/>
            <person name="Rahube T.O."/>
        </authorList>
    </citation>
    <scope>NUCLEOTIDE SEQUENCE [LARGE SCALE GENOMIC DNA]</scope>
    <source>
        <strain evidence="3 4">KM_D13</strain>
    </source>
</reference>
<keyword evidence="2" id="KW-0472">Membrane</keyword>
<evidence type="ECO:0000256" key="2">
    <source>
        <dbReference type="SAM" id="Phobius"/>
    </source>
</evidence>
<keyword evidence="2" id="KW-1133">Transmembrane helix</keyword>
<evidence type="ECO:0000256" key="1">
    <source>
        <dbReference type="SAM" id="MobiDB-lite"/>
    </source>
</evidence>
<sequence length="89" mass="10147">MANKGEGRAWNMDDFALYTMLSLIVPIIVLLTVIICKMIAGKAIPNSDYTPFDQITGNTPIEFHEEKQEKEEKDEQGDDKDKNIRKAPY</sequence>
<accession>A0ABV4UTT0</accession>
<evidence type="ECO:0000313" key="4">
    <source>
        <dbReference type="Proteomes" id="UP001575622"/>
    </source>
</evidence>
<feature type="compositionally biased region" description="Polar residues" evidence="1">
    <location>
        <begin position="47"/>
        <end position="59"/>
    </location>
</feature>
<name>A0ABV4UTT0_9BACL</name>
<gene>
    <name evidence="3" type="ORF">ACEU3E_03540</name>
</gene>
<proteinExistence type="predicted"/>